<evidence type="ECO:0000313" key="2">
    <source>
        <dbReference type="EMBL" id="GMN50329.1"/>
    </source>
</evidence>
<dbReference type="SMART" id="SM00751">
    <property type="entry name" value="BSD"/>
    <property type="match status" value="1"/>
</dbReference>
<dbReference type="PANTHER" id="PTHR31923:SF3">
    <property type="entry name" value="BSD DOMAIN-CONTAINING PROTEIN"/>
    <property type="match status" value="1"/>
</dbReference>
<comment type="caution">
    <text evidence="2">The sequence shown here is derived from an EMBL/GenBank/DDBJ whole genome shotgun (WGS) entry which is preliminary data.</text>
</comment>
<feature type="domain" description="BSD" evidence="1">
    <location>
        <begin position="119"/>
        <end position="164"/>
    </location>
</feature>
<dbReference type="SUPFAM" id="SSF140383">
    <property type="entry name" value="BSD domain-like"/>
    <property type="match status" value="1"/>
</dbReference>
<accession>A0AA88AD30</accession>
<evidence type="ECO:0000313" key="3">
    <source>
        <dbReference type="Proteomes" id="UP001187192"/>
    </source>
</evidence>
<dbReference type="InterPro" id="IPR035925">
    <property type="entry name" value="BSD_dom_sf"/>
</dbReference>
<dbReference type="PROSITE" id="PS50858">
    <property type="entry name" value="BSD"/>
    <property type="match status" value="1"/>
</dbReference>
<dbReference type="EMBL" id="BTGU01000033">
    <property type="protein sequence ID" value="GMN50329.1"/>
    <property type="molecule type" value="Genomic_DNA"/>
</dbReference>
<gene>
    <name evidence="2" type="ORF">TIFTF001_019472</name>
</gene>
<sequence length="212" mass="24437">MLDFIIITWLGSTRSAFRRRSVARFTFAVSEEGGGPAPSMDVSSWFRRNLFRDGKNTKNPDLPDQRLQGDEDNLGVTEKLIDFVKSFTLETFKDFPLSDEERDKRGEDSSGNVRNDLSEWQERHATLILSKVKEIALLRYKLCPRYLKEPQFWRIYFLLVKSHVAEYELLAIRRVKIKEMALENGKSTTDRTACEVEMAETKNAANLPPATP</sequence>
<dbReference type="Proteomes" id="UP001187192">
    <property type="component" value="Unassembled WGS sequence"/>
</dbReference>
<evidence type="ECO:0000259" key="1">
    <source>
        <dbReference type="PROSITE" id="PS50858"/>
    </source>
</evidence>
<dbReference type="InterPro" id="IPR005607">
    <property type="entry name" value="BSD_dom"/>
</dbReference>
<dbReference type="Gene3D" id="1.10.3970.10">
    <property type="entry name" value="BSD domain"/>
    <property type="match status" value="1"/>
</dbReference>
<dbReference type="PANTHER" id="PTHR31923">
    <property type="entry name" value="BSD DOMAIN-CONTAINING PROTEIN"/>
    <property type="match status" value="1"/>
</dbReference>
<proteinExistence type="predicted"/>
<keyword evidence="3" id="KW-1185">Reference proteome</keyword>
<protein>
    <recommendedName>
        <fullName evidence="1">BSD domain-containing protein</fullName>
    </recommendedName>
</protein>
<name>A0AA88AD30_FICCA</name>
<dbReference type="AlphaFoldDB" id="A0AA88AD30"/>
<reference evidence="2" key="1">
    <citation type="submission" date="2023-07" db="EMBL/GenBank/DDBJ databases">
        <title>draft genome sequence of fig (Ficus carica).</title>
        <authorList>
            <person name="Takahashi T."/>
            <person name="Nishimura K."/>
        </authorList>
    </citation>
    <scope>NUCLEOTIDE SEQUENCE</scope>
</reference>
<organism evidence="2 3">
    <name type="scientific">Ficus carica</name>
    <name type="common">Common fig</name>
    <dbReference type="NCBI Taxonomy" id="3494"/>
    <lineage>
        <taxon>Eukaryota</taxon>
        <taxon>Viridiplantae</taxon>
        <taxon>Streptophyta</taxon>
        <taxon>Embryophyta</taxon>
        <taxon>Tracheophyta</taxon>
        <taxon>Spermatophyta</taxon>
        <taxon>Magnoliopsida</taxon>
        <taxon>eudicotyledons</taxon>
        <taxon>Gunneridae</taxon>
        <taxon>Pentapetalae</taxon>
        <taxon>rosids</taxon>
        <taxon>fabids</taxon>
        <taxon>Rosales</taxon>
        <taxon>Moraceae</taxon>
        <taxon>Ficeae</taxon>
        <taxon>Ficus</taxon>
    </lineage>
</organism>
<dbReference type="Pfam" id="PF03909">
    <property type="entry name" value="BSD"/>
    <property type="match status" value="1"/>
</dbReference>